<dbReference type="STRING" id="1392247.A0A3N4L1J9"/>
<dbReference type="InterPro" id="IPR023779">
    <property type="entry name" value="Chromodomain_CS"/>
</dbReference>
<evidence type="ECO:0000259" key="5">
    <source>
        <dbReference type="PROSITE" id="PS50013"/>
    </source>
</evidence>
<dbReference type="CDD" id="cd18966">
    <property type="entry name" value="chromodomain"/>
    <property type="match status" value="1"/>
</dbReference>
<dbReference type="GO" id="GO:0006338">
    <property type="term" value="P:chromatin remodeling"/>
    <property type="evidence" value="ECO:0007669"/>
    <property type="project" value="UniProtKB-ARBA"/>
</dbReference>
<evidence type="ECO:0000256" key="1">
    <source>
        <dbReference type="ARBA" id="ARBA00004123"/>
    </source>
</evidence>
<dbReference type="Pfam" id="PF00385">
    <property type="entry name" value="Chromo"/>
    <property type="match status" value="1"/>
</dbReference>
<feature type="region of interest" description="Disordered" evidence="4">
    <location>
        <begin position="115"/>
        <end position="518"/>
    </location>
</feature>
<dbReference type="OrthoDB" id="1918685at2759"/>
<feature type="compositionally biased region" description="Basic and acidic residues" evidence="4">
    <location>
        <begin position="416"/>
        <end position="445"/>
    </location>
</feature>
<dbReference type="Proteomes" id="UP000277580">
    <property type="component" value="Unassembled WGS sequence"/>
</dbReference>
<dbReference type="Gene3D" id="2.40.50.40">
    <property type="match status" value="1"/>
</dbReference>
<dbReference type="GO" id="GO:0005634">
    <property type="term" value="C:nucleus"/>
    <property type="evidence" value="ECO:0007669"/>
    <property type="project" value="UniProtKB-SubCell"/>
</dbReference>
<comment type="subunit">
    <text evidence="2">Component of the NuA4 histone acetyltransferase complex.</text>
</comment>
<feature type="compositionally biased region" description="Low complexity" evidence="4">
    <location>
        <begin position="308"/>
        <end position="328"/>
    </location>
</feature>
<feature type="compositionally biased region" description="Basic residues" evidence="4">
    <location>
        <begin position="123"/>
        <end position="136"/>
    </location>
</feature>
<keyword evidence="3" id="KW-0539">Nucleus</keyword>
<evidence type="ECO:0000256" key="2">
    <source>
        <dbReference type="ARBA" id="ARBA00011353"/>
    </source>
</evidence>
<gene>
    <name evidence="6" type="ORF">P167DRAFT_571231</name>
</gene>
<keyword evidence="7" id="KW-1185">Reference proteome</keyword>
<dbReference type="SUPFAM" id="SSF54160">
    <property type="entry name" value="Chromo domain-like"/>
    <property type="match status" value="1"/>
</dbReference>
<feature type="compositionally biased region" description="Low complexity" evidence="4">
    <location>
        <begin position="137"/>
        <end position="151"/>
    </location>
</feature>
<evidence type="ECO:0000256" key="3">
    <source>
        <dbReference type="ARBA" id="ARBA00023242"/>
    </source>
</evidence>
<organism evidence="6 7">
    <name type="scientific">Morchella conica CCBAS932</name>
    <dbReference type="NCBI Taxonomy" id="1392247"/>
    <lineage>
        <taxon>Eukaryota</taxon>
        <taxon>Fungi</taxon>
        <taxon>Dikarya</taxon>
        <taxon>Ascomycota</taxon>
        <taxon>Pezizomycotina</taxon>
        <taxon>Pezizomycetes</taxon>
        <taxon>Pezizales</taxon>
        <taxon>Morchellaceae</taxon>
        <taxon>Morchella</taxon>
    </lineage>
</organism>
<proteinExistence type="predicted"/>
<dbReference type="PROSITE" id="PS00598">
    <property type="entry name" value="CHROMO_1"/>
    <property type="match status" value="1"/>
</dbReference>
<feature type="compositionally biased region" description="Acidic residues" evidence="4">
    <location>
        <begin position="159"/>
        <end position="172"/>
    </location>
</feature>
<name>A0A3N4L1J9_9PEZI</name>
<accession>A0A3N4L1J9</accession>
<evidence type="ECO:0000256" key="4">
    <source>
        <dbReference type="SAM" id="MobiDB-lite"/>
    </source>
</evidence>
<evidence type="ECO:0000313" key="7">
    <source>
        <dbReference type="Proteomes" id="UP000277580"/>
    </source>
</evidence>
<dbReference type="AlphaFoldDB" id="A0A3N4L1J9"/>
<protein>
    <recommendedName>
        <fullName evidence="5">Chromo domain-containing protein</fullName>
    </recommendedName>
</protein>
<comment type="subcellular location">
    <subcellularLocation>
        <location evidence="1">Nucleus</location>
    </subcellularLocation>
</comment>
<dbReference type="InParanoid" id="A0A3N4L1J9"/>
<evidence type="ECO:0000313" key="6">
    <source>
        <dbReference type="EMBL" id="RPB15578.1"/>
    </source>
</evidence>
<dbReference type="EMBL" id="ML119112">
    <property type="protein sequence ID" value="RPB15578.1"/>
    <property type="molecule type" value="Genomic_DNA"/>
</dbReference>
<feature type="domain" description="Chromo" evidence="5">
    <location>
        <begin position="40"/>
        <end position="75"/>
    </location>
</feature>
<dbReference type="InterPro" id="IPR000953">
    <property type="entry name" value="Chromo/chromo_shadow_dom"/>
</dbReference>
<dbReference type="PROSITE" id="PS50013">
    <property type="entry name" value="CHROMO_2"/>
    <property type="match status" value="1"/>
</dbReference>
<dbReference type="SMART" id="SM00298">
    <property type="entry name" value="CHROMO"/>
    <property type="match status" value="1"/>
</dbReference>
<dbReference type="InterPro" id="IPR023780">
    <property type="entry name" value="Chromo_domain"/>
</dbReference>
<sequence>MFTTASIFRSQNDIASDDDSDDGISLTSTLASQEDPDNTYIVENILAERYFSDEDRMRYLVKWEGYPIERASWEPIDMFDDKNTINEWKAMKERHENCGSSSPFDWEQWDEDRYREREDRDARKARRQRKRQRLARAGRATSSGGSRASSARSRHFVVSDEEIVASPEEETDLEVKVVPRRTRKKVRDSDEEEDSESADSLMEDLAKSEQRKRARAKSLKDTGAPESKKQRLKDRRRRSLDDGEGEDTEEHLFEDQPSSKKPPFPQYGRPAKPGRKVSANKGNDLDKSVAATASKLSMMDVQQRKAPAASVSSVGSSRTVINPANGGPRRNRPNLPPKPPAPASGTIPGVPRIGGFISLSQQNKVQKRGRNEPAPDINALELFHAGDPNPRITRPRKISTGGGMKVNAGEAPQTKETVEPPEREALQQNEEDPRLQKRRRIEDGLKVQTLSLEGYTRRNQATHGPEAGRDANQPLQGPIGDCEPAIVNDNETPISAGPSAAGEVKDPLASKNPTPTRQTISAKKMDISPIKELPVKPTFECILEVGSSSDVESIHVKFIGFSSAFTSFVDGLNDSRFWVSRFLEDAYITNFLVPELGVPFEFADMEMDLDKSQSFLNSIVVSHGAGVVLHEGFSLLIFQPSNDKLRGAFKTPMQQTRTALRAVAYPPFDVPIPIRNSIAESMVQIQKALKPESMNGLYIHTLLERLLGVKFPEILQNTKGGDNFIIYCPEIAHSEAEEMETALKCLGRTSYSVDQIPSLYANKSTREKVCVLVHFSLRRQLHLLPHIRHLKSREQQFYFFGARLERSCSPGEMETHPVRFWNFGTLIMLTPKFVLENEIAMNHVLNYQRIKAASTTLCFSGAMLAQAEAKVLEKPSSETEKALKYAWLLMDKKGRGEAFELQIQDADGCDEFETIADAFAMYQLEHCAEYRRFMIGHSEDEGISTVKAGVYNCIEFHSPESLVNELVSKNFKQGNPPPRPPQ</sequence>
<dbReference type="InterPro" id="IPR016197">
    <property type="entry name" value="Chromo-like_dom_sf"/>
</dbReference>
<reference evidence="6 7" key="1">
    <citation type="journal article" date="2018" name="Nat. Ecol. Evol.">
        <title>Pezizomycetes genomes reveal the molecular basis of ectomycorrhizal truffle lifestyle.</title>
        <authorList>
            <person name="Murat C."/>
            <person name="Payen T."/>
            <person name="Noel B."/>
            <person name="Kuo A."/>
            <person name="Morin E."/>
            <person name="Chen J."/>
            <person name="Kohler A."/>
            <person name="Krizsan K."/>
            <person name="Balestrini R."/>
            <person name="Da Silva C."/>
            <person name="Montanini B."/>
            <person name="Hainaut M."/>
            <person name="Levati E."/>
            <person name="Barry K.W."/>
            <person name="Belfiori B."/>
            <person name="Cichocki N."/>
            <person name="Clum A."/>
            <person name="Dockter R.B."/>
            <person name="Fauchery L."/>
            <person name="Guy J."/>
            <person name="Iotti M."/>
            <person name="Le Tacon F."/>
            <person name="Lindquist E.A."/>
            <person name="Lipzen A."/>
            <person name="Malagnac F."/>
            <person name="Mello A."/>
            <person name="Molinier V."/>
            <person name="Miyauchi S."/>
            <person name="Poulain J."/>
            <person name="Riccioni C."/>
            <person name="Rubini A."/>
            <person name="Sitrit Y."/>
            <person name="Splivallo R."/>
            <person name="Traeger S."/>
            <person name="Wang M."/>
            <person name="Zifcakova L."/>
            <person name="Wipf D."/>
            <person name="Zambonelli A."/>
            <person name="Paolocci F."/>
            <person name="Nowrousian M."/>
            <person name="Ottonello S."/>
            <person name="Baldrian P."/>
            <person name="Spatafora J.W."/>
            <person name="Henrissat B."/>
            <person name="Nagy L.G."/>
            <person name="Aury J.M."/>
            <person name="Wincker P."/>
            <person name="Grigoriev I.V."/>
            <person name="Bonfante P."/>
            <person name="Martin F.M."/>
        </authorList>
    </citation>
    <scope>NUCLEOTIDE SEQUENCE [LARGE SCALE GENOMIC DNA]</scope>
    <source>
        <strain evidence="6 7">CCBAS932</strain>
    </source>
</reference>